<dbReference type="EMBL" id="JABBFX010000002">
    <property type="protein sequence ID" value="NML46734.1"/>
    <property type="molecule type" value="Genomic_DNA"/>
</dbReference>
<dbReference type="Pfam" id="PF03466">
    <property type="entry name" value="LysR_substrate"/>
    <property type="match status" value="1"/>
</dbReference>
<dbReference type="InterPro" id="IPR036388">
    <property type="entry name" value="WH-like_DNA-bd_sf"/>
</dbReference>
<name>A0A848H898_9BURK</name>
<dbReference type="Gene3D" id="1.10.10.10">
    <property type="entry name" value="Winged helix-like DNA-binding domain superfamily/Winged helix DNA-binding domain"/>
    <property type="match status" value="1"/>
</dbReference>
<feature type="domain" description="HTH lysR-type" evidence="5">
    <location>
        <begin position="1"/>
        <end position="58"/>
    </location>
</feature>
<proteinExistence type="inferred from homology"/>
<evidence type="ECO:0000256" key="4">
    <source>
        <dbReference type="ARBA" id="ARBA00023163"/>
    </source>
</evidence>
<dbReference type="PRINTS" id="PR00039">
    <property type="entry name" value="HTHLYSR"/>
</dbReference>
<dbReference type="InterPro" id="IPR005119">
    <property type="entry name" value="LysR_subst-bd"/>
</dbReference>
<evidence type="ECO:0000259" key="5">
    <source>
        <dbReference type="PROSITE" id="PS50931"/>
    </source>
</evidence>
<dbReference type="InterPro" id="IPR036390">
    <property type="entry name" value="WH_DNA-bd_sf"/>
</dbReference>
<dbReference type="InterPro" id="IPR000847">
    <property type="entry name" value="LysR_HTH_N"/>
</dbReference>
<keyword evidence="4" id="KW-0804">Transcription</keyword>
<sequence>MREAHLRDFIAVADTGSVRAAARRLKLTQGAVSKNLQALERDFGVALLHRTTRGVEPTEAGRVLLRRARAADGEMRKAREEIDLLVGQAPEAVHVGLSPTAEALLMAPAIQKFRKQYPETEVEVSGGTVHALMVRLREGALDVAVASLGQAAADAGVEAERLLSTDFVVVARDGHPLAKARDISELAGCEWVHGTRHEFGPALVEAFRKARLPPPRFAVQRDSFSALLFLLMQSDYLALATEKAVAPFCRPGLLARVNLATKPGTTVLSLLTPASRPLTPQAQALADELRRAARRHRR</sequence>
<evidence type="ECO:0000256" key="2">
    <source>
        <dbReference type="ARBA" id="ARBA00023015"/>
    </source>
</evidence>
<evidence type="ECO:0000256" key="1">
    <source>
        <dbReference type="ARBA" id="ARBA00009437"/>
    </source>
</evidence>
<dbReference type="InterPro" id="IPR050950">
    <property type="entry name" value="HTH-type_LysR_regulators"/>
</dbReference>
<comment type="similarity">
    <text evidence="1">Belongs to the LysR transcriptional regulatory family.</text>
</comment>
<dbReference type="Gene3D" id="3.40.190.10">
    <property type="entry name" value="Periplasmic binding protein-like II"/>
    <property type="match status" value="2"/>
</dbReference>
<dbReference type="Proteomes" id="UP000541185">
    <property type="component" value="Unassembled WGS sequence"/>
</dbReference>
<dbReference type="PANTHER" id="PTHR30419">
    <property type="entry name" value="HTH-TYPE TRANSCRIPTIONAL REGULATOR YBHD"/>
    <property type="match status" value="1"/>
</dbReference>
<protein>
    <submittedName>
        <fullName evidence="6">LysR family transcriptional regulator</fullName>
    </submittedName>
</protein>
<dbReference type="GO" id="GO:0003677">
    <property type="term" value="F:DNA binding"/>
    <property type="evidence" value="ECO:0007669"/>
    <property type="project" value="UniProtKB-KW"/>
</dbReference>
<keyword evidence="3" id="KW-0238">DNA-binding</keyword>
<accession>A0A848H898</accession>
<evidence type="ECO:0000313" key="7">
    <source>
        <dbReference type="Proteomes" id="UP000541185"/>
    </source>
</evidence>
<gene>
    <name evidence="6" type="ORF">HHL11_23525</name>
</gene>
<comment type="caution">
    <text evidence="6">The sequence shown here is derived from an EMBL/GenBank/DDBJ whole genome shotgun (WGS) entry which is preliminary data.</text>
</comment>
<dbReference type="SUPFAM" id="SSF46785">
    <property type="entry name" value="Winged helix' DNA-binding domain"/>
    <property type="match status" value="1"/>
</dbReference>
<dbReference type="GO" id="GO:0003700">
    <property type="term" value="F:DNA-binding transcription factor activity"/>
    <property type="evidence" value="ECO:0007669"/>
    <property type="project" value="InterPro"/>
</dbReference>
<dbReference type="PROSITE" id="PS50931">
    <property type="entry name" value="HTH_LYSR"/>
    <property type="match status" value="1"/>
</dbReference>
<dbReference type="FunFam" id="1.10.10.10:FF:000001">
    <property type="entry name" value="LysR family transcriptional regulator"/>
    <property type="match status" value="1"/>
</dbReference>
<dbReference type="RefSeq" id="WP_169420980.1">
    <property type="nucleotide sequence ID" value="NZ_JABBFX010000002.1"/>
</dbReference>
<dbReference type="AlphaFoldDB" id="A0A848H898"/>
<evidence type="ECO:0000256" key="3">
    <source>
        <dbReference type="ARBA" id="ARBA00023125"/>
    </source>
</evidence>
<dbReference type="GO" id="GO:0005829">
    <property type="term" value="C:cytosol"/>
    <property type="evidence" value="ECO:0007669"/>
    <property type="project" value="TreeGrafter"/>
</dbReference>
<dbReference type="PANTHER" id="PTHR30419:SF30">
    <property type="entry name" value="LYSR FAMILY TRANSCRIPTIONAL REGULATOR"/>
    <property type="match status" value="1"/>
</dbReference>
<keyword evidence="7" id="KW-1185">Reference proteome</keyword>
<organism evidence="6 7">
    <name type="scientific">Ramlibacter agri</name>
    <dbReference type="NCBI Taxonomy" id="2728837"/>
    <lineage>
        <taxon>Bacteria</taxon>
        <taxon>Pseudomonadati</taxon>
        <taxon>Pseudomonadota</taxon>
        <taxon>Betaproteobacteria</taxon>
        <taxon>Burkholderiales</taxon>
        <taxon>Comamonadaceae</taxon>
        <taxon>Ramlibacter</taxon>
    </lineage>
</organism>
<reference evidence="6 7" key="1">
    <citation type="submission" date="2020-04" db="EMBL/GenBank/DDBJ databases">
        <title>Ramlibacter sp. G-1-2-2 isolated from soil.</title>
        <authorList>
            <person name="Dahal R.H."/>
        </authorList>
    </citation>
    <scope>NUCLEOTIDE SEQUENCE [LARGE SCALE GENOMIC DNA]</scope>
    <source>
        <strain evidence="6 7">G-1-2-2</strain>
    </source>
</reference>
<dbReference type="Pfam" id="PF00126">
    <property type="entry name" value="HTH_1"/>
    <property type="match status" value="1"/>
</dbReference>
<dbReference type="SUPFAM" id="SSF53850">
    <property type="entry name" value="Periplasmic binding protein-like II"/>
    <property type="match status" value="1"/>
</dbReference>
<evidence type="ECO:0000313" key="6">
    <source>
        <dbReference type="EMBL" id="NML46734.1"/>
    </source>
</evidence>
<keyword evidence="2" id="KW-0805">Transcription regulation</keyword>